<evidence type="ECO:0000256" key="3">
    <source>
        <dbReference type="ARBA" id="ARBA00011035"/>
    </source>
</evidence>
<evidence type="ECO:0000256" key="8">
    <source>
        <dbReference type="ARBA" id="ARBA00022692"/>
    </source>
</evidence>
<evidence type="ECO:0000256" key="11">
    <source>
        <dbReference type="ARBA" id="ARBA00022968"/>
    </source>
</evidence>
<dbReference type="GO" id="GO:0006465">
    <property type="term" value="P:signal peptide processing"/>
    <property type="evidence" value="ECO:0007669"/>
    <property type="project" value="InterPro"/>
</dbReference>
<dbReference type="InterPro" id="IPR001733">
    <property type="entry name" value="Peptidase_S26B"/>
</dbReference>
<feature type="transmembrane region" description="Helical" evidence="17">
    <location>
        <begin position="238"/>
        <end position="259"/>
    </location>
</feature>
<dbReference type="PANTHER" id="PTHR10806:SF6">
    <property type="entry name" value="SIGNAL PEPTIDASE COMPLEX CATALYTIC SUBUNIT SEC11"/>
    <property type="match status" value="1"/>
</dbReference>
<evidence type="ECO:0000256" key="10">
    <source>
        <dbReference type="ARBA" id="ARBA00022824"/>
    </source>
</evidence>
<dbReference type="Gene3D" id="6.10.110.10">
    <property type="match status" value="1"/>
</dbReference>
<dbReference type="InterPro" id="IPR015927">
    <property type="entry name" value="Peptidase_S24_S26A/B/C"/>
</dbReference>
<accession>A0A8H3CM94</accession>
<evidence type="ECO:0000256" key="6">
    <source>
        <dbReference type="ARBA" id="ARBA00021755"/>
    </source>
</evidence>
<dbReference type="SUPFAM" id="SSF51306">
    <property type="entry name" value="LexA/Signal peptidase"/>
    <property type="match status" value="2"/>
</dbReference>
<comment type="subunit">
    <text evidence="16">Component of the signal peptidase complex (SPC) composed of a catalytic subunit SEC11 and three accessory subunits SPC1, SPC2 and SPC3. The complex induces a local thinning of the ER membrane which is used to measure the length of the signal peptide (SP) h-region of protein substrates. This ensures the selectivity of the complex towards h-regions shorter than 18-20 amino acids. SPC associates with the translocon complex.</text>
</comment>
<feature type="domain" description="Peptidase S24/S26A/S26B/S26C" evidence="19">
    <location>
        <begin position="107"/>
        <end position="188"/>
    </location>
</feature>
<feature type="chain" id="PRO_5034872674" description="Signal peptidase complex catalytic subunit SEC11" evidence="18">
    <location>
        <begin position="20"/>
        <end position="953"/>
    </location>
</feature>
<comment type="catalytic activity">
    <reaction evidence="1">
        <text>Cleavage of hydrophobic, N-terminal signal or leader sequences from secreted and periplasmic proteins.</text>
        <dbReference type="EC" id="3.4.21.89"/>
    </reaction>
</comment>
<dbReference type="InterPro" id="IPR019756">
    <property type="entry name" value="Pept_S26A_signal_pept_1_Ser-AS"/>
</dbReference>
<feature type="transmembrane region" description="Helical" evidence="17">
    <location>
        <begin position="461"/>
        <end position="479"/>
    </location>
</feature>
<proteinExistence type="inferred from homology"/>
<dbReference type="Pfam" id="PF00717">
    <property type="entry name" value="Peptidase_S24"/>
    <property type="match status" value="1"/>
</dbReference>
<evidence type="ECO:0000259" key="19">
    <source>
        <dbReference type="Pfam" id="PF00717"/>
    </source>
</evidence>
<dbReference type="EMBL" id="CAJMXA010002926">
    <property type="protein sequence ID" value="CAE6489055.1"/>
    <property type="molecule type" value="Genomic_DNA"/>
</dbReference>
<keyword evidence="10" id="KW-0256">Endoplasmic reticulum</keyword>
<dbReference type="NCBIfam" id="TIGR02228">
    <property type="entry name" value="sigpep_I_arch"/>
    <property type="match status" value="2"/>
</dbReference>
<protein>
    <recommendedName>
        <fullName evidence="5">Signal peptidase complex catalytic subunit SEC11</fullName>
        <ecNumber evidence="4">3.4.21.89</ecNumber>
    </recommendedName>
    <alternativeName>
        <fullName evidence="14">Signal peptidase I</fullName>
    </alternativeName>
    <alternativeName>
        <fullName evidence="6">Signal peptidase complex catalytic subunit sec11</fullName>
    </alternativeName>
</protein>
<dbReference type="InterPro" id="IPR038213">
    <property type="entry name" value="IFI6/IFI27-like_sf"/>
</dbReference>
<sequence length="953" mass="105591">MNMRSTLLQFLRFISVISGAFTTWKALCMATNSESPVVVVLSGSMEPAFYRGDILFLHKPHTPFKIGDVIVYKVPGDIIPIVHRVIETHVQNSSLPTDQLLLTKGDNNLEDDIALYKGLMWIERKHIIGKVWGGSMEPAFYRGDLLFLTNFPNVPYQIGDITVYKIPGQDIPIVHRVLETHNKNVTLPTEQLLLTKGDNNSLDDIELYRGLRWLERKHIVGKVQGFLPLALKLLRLQVLTPLSVLINVAANLVCALVISPSMGEIMELFPNGMTPKTEMVGFYMTGVYVLLIGFCVLLITARNPETKETLVNGVGLRLVVVNWLMTAWAVLWALQLFIPSTVVLGIVAVLLGWIVFSLVWYTPGGPLTRPFDNLFIHSPLKLWFLITLTLDFPLSLFIALDWNYPYTRPDMYARKQWEAFAFIASMHSAGVLWVFFRQDLTITIGGLWIVLSIMLRRPKGAPVFAVLIVFAVLYPLTYISTMAWKRLRRHEQDEGRIALPPDEEEAVQGNGRENGEVNQEDAEVWGGGAAVSIPNNNAPLQNRNIKSILNKLGHLKEEKAKALKVVGEGAKIAVKGVKIAGNGIKVAGNKAVETVGKGVKIVGQEIKKIEGELEASFTLGPGLEGDWDELGDILPSCAQTDCKNKVFINEALRWIKHALEDVGMVVHKHPIATAALFIGVSFLLAELISGGMLVPIGLRVIGFGVKGPIKNTIAAVMQRVLNPVKLGSAFSRLQSAAMRGVALRQLQTFAHITMAGLIGVGVTELVDGVKPHGHLPHPQGWRKWELESRTDTLVNTARYWGSLTYGGCVAYGYREIRAPMLSIPVDMDARAACATTPTSIVGIGYKTPFDCVDEGPEKGIIGKWYVPTNEAQCMPKWSTFEDDGCMLYGRRRKFARLMGLENNGNWKGMCESTPAIIDSKYYDRPSHCDDKGVLGIYGVFDIEDKQCECSCIH</sequence>
<dbReference type="CDD" id="cd06530">
    <property type="entry name" value="S26_SPase_I"/>
    <property type="match status" value="2"/>
</dbReference>
<dbReference type="PRINTS" id="PR00728">
    <property type="entry name" value="SIGNALPTASE"/>
</dbReference>
<comment type="similarity">
    <text evidence="3">Belongs to the peptidase S26B family.</text>
</comment>
<keyword evidence="7" id="KW-0645">Protease</keyword>
<dbReference type="GO" id="GO:0005787">
    <property type="term" value="C:signal peptidase complex"/>
    <property type="evidence" value="ECO:0007669"/>
    <property type="project" value="UniProtKB-ARBA"/>
</dbReference>
<keyword evidence="13 17" id="KW-0472">Membrane</keyword>
<feature type="transmembrane region" description="Helical" evidence="17">
    <location>
        <begin position="382"/>
        <end position="404"/>
    </location>
</feature>
<comment type="subcellular location">
    <subcellularLocation>
        <location evidence="2">Endoplasmic reticulum membrane</location>
        <topology evidence="2">Single-pass type II membrane protein</topology>
    </subcellularLocation>
</comment>
<dbReference type="EC" id="3.4.21.89" evidence="4"/>
<feature type="transmembrane region" description="Helical" evidence="17">
    <location>
        <begin position="280"/>
        <end position="302"/>
    </location>
</feature>
<feature type="signal peptide" evidence="18">
    <location>
        <begin position="1"/>
        <end position="19"/>
    </location>
</feature>
<gene>
    <name evidence="20" type="ORF">RDB_LOCUS98797</name>
</gene>
<reference evidence="20" key="1">
    <citation type="submission" date="2021-01" db="EMBL/GenBank/DDBJ databases">
        <authorList>
            <person name="Kaushik A."/>
        </authorList>
    </citation>
    <scope>NUCLEOTIDE SEQUENCE</scope>
    <source>
        <strain evidence="20">AG6-10EEA</strain>
    </source>
</reference>
<dbReference type="InterPro" id="IPR019533">
    <property type="entry name" value="Peptidase_S26"/>
</dbReference>
<evidence type="ECO:0000256" key="9">
    <source>
        <dbReference type="ARBA" id="ARBA00022801"/>
    </source>
</evidence>
<keyword evidence="18" id="KW-0732">Signal</keyword>
<keyword evidence="9" id="KW-0378">Hydrolase</keyword>
<evidence type="ECO:0000256" key="7">
    <source>
        <dbReference type="ARBA" id="ARBA00022670"/>
    </source>
</evidence>
<evidence type="ECO:0000256" key="16">
    <source>
        <dbReference type="ARBA" id="ARBA00047037"/>
    </source>
</evidence>
<evidence type="ECO:0000256" key="14">
    <source>
        <dbReference type="ARBA" id="ARBA00033305"/>
    </source>
</evidence>
<dbReference type="PANTHER" id="PTHR10806">
    <property type="entry name" value="SIGNAL PEPTIDASE COMPLEX CATALYTIC SUBUNIT SEC11"/>
    <property type="match status" value="1"/>
</dbReference>
<evidence type="ECO:0000256" key="13">
    <source>
        <dbReference type="ARBA" id="ARBA00023136"/>
    </source>
</evidence>
<comment type="function">
    <text evidence="15">Catalytic component of the signal peptidase complex (SPC) which catalyzes the cleavage of N-terminal signal sequences from nascent proteins as they are translocated into the lumen of the endoplasmic reticulum. Specifically cleaves N-terminal signal peptides that contain a hydrophobic alpha-helix (h-region) shorter than 18-20 amino acids.</text>
</comment>
<keyword evidence="12 17" id="KW-1133">Transmembrane helix</keyword>
<evidence type="ECO:0000256" key="17">
    <source>
        <dbReference type="SAM" id="Phobius"/>
    </source>
</evidence>
<dbReference type="PROSITE" id="PS00501">
    <property type="entry name" value="SPASE_I_1"/>
    <property type="match status" value="2"/>
</dbReference>
<dbReference type="GO" id="GO:0004252">
    <property type="term" value="F:serine-type endopeptidase activity"/>
    <property type="evidence" value="ECO:0007669"/>
    <property type="project" value="InterPro"/>
</dbReference>
<evidence type="ECO:0000313" key="21">
    <source>
        <dbReference type="Proteomes" id="UP000663853"/>
    </source>
</evidence>
<comment type="caution">
    <text evidence="20">The sequence shown here is derived from an EMBL/GenBank/DDBJ whole genome shotgun (WGS) entry which is preliminary data.</text>
</comment>
<feature type="transmembrane region" description="Helical" evidence="17">
    <location>
        <begin position="314"/>
        <end position="334"/>
    </location>
</feature>
<evidence type="ECO:0000256" key="1">
    <source>
        <dbReference type="ARBA" id="ARBA00000677"/>
    </source>
</evidence>
<dbReference type="InterPro" id="IPR036286">
    <property type="entry name" value="LexA/Signal_pep-like_sf"/>
</dbReference>
<feature type="transmembrane region" description="Helical" evidence="17">
    <location>
        <begin position="416"/>
        <end position="436"/>
    </location>
</feature>
<feature type="transmembrane region" description="Helical" evidence="17">
    <location>
        <begin position="341"/>
        <end position="362"/>
    </location>
</feature>
<dbReference type="GO" id="GO:0009003">
    <property type="term" value="F:signal peptidase activity"/>
    <property type="evidence" value="ECO:0007669"/>
    <property type="project" value="UniProtKB-EC"/>
</dbReference>
<keyword evidence="8 17" id="KW-0812">Transmembrane</keyword>
<name>A0A8H3CM94_9AGAM</name>
<feature type="transmembrane region" description="Helical" evidence="17">
    <location>
        <begin position="674"/>
        <end position="698"/>
    </location>
</feature>
<dbReference type="OrthoDB" id="3832365at2759"/>
<evidence type="ECO:0000256" key="2">
    <source>
        <dbReference type="ARBA" id="ARBA00004648"/>
    </source>
</evidence>
<evidence type="ECO:0000256" key="5">
    <source>
        <dbReference type="ARBA" id="ARBA00019685"/>
    </source>
</evidence>
<evidence type="ECO:0000256" key="4">
    <source>
        <dbReference type="ARBA" id="ARBA00013208"/>
    </source>
</evidence>
<dbReference type="AlphaFoldDB" id="A0A8H3CM94"/>
<organism evidence="20 21">
    <name type="scientific">Rhizoctonia solani</name>
    <dbReference type="NCBI Taxonomy" id="456999"/>
    <lineage>
        <taxon>Eukaryota</taxon>
        <taxon>Fungi</taxon>
        <taxon>Dikarya</taxon>
        <taxon>Basidiomycota</taxon>
        <taxon>Agaricomycotina</taxon>
        <taxon>Agaricomycetes</taxon>
        <taxon>Cantharellales</taxon>
        <taxon>Ceratobasidiaceae</taxon>
        <taxon>Rhizoctonia</taxon>
    </lineage>
</organism>
<evidence type="ECO:0000256" key="12">
    <source>
        <dbReference type="ARBA" id="ARBA00022989"/>
    </source>
</evidence>
<evidence type="ECO:0000256" key="15">
    <source>
        <dbReference type="ARBA" id="ARBA00045533"/>
    </source>
</evidence>
<evidence type="ECO:0000256" key="18">
    <source>
        <dbReference type="SAM" id="SignalP"/>
    </source>
</evidence>
<dbReference type="Proteomes" id="UP000663853">
    <property type="component" value="Unassembled WGS sequence"/>
</dbReference>
<dbReference type="Gene3D" id="2.10.109.10">
    <property type="entry name" value="Umud Fragment, subunit A"/>
    <property type="match status" value="1"/>
</dbReference>
<evidence type="ECO:0000313" key="20">
    <source>
        <dbReference type="EMBL" id="CAE6489055.1"/>
    </source>
</evidence>
<keyword evidence="11" id="KW-0735">Signal-anchor</keyword>